<organism evidence="2 3">
    <name type="scientific">Triticum turgidum subsp. durum</name>
    <name type="common">Durum wheat</name>
    <name type="synonym">Triticum durum</name>
    <dbReference type="NCBI Taxonomy" id="4567"/>
    <lineage>
        <taxon>Eukaryota</taxon>
        <taxon>Viridiplantae</taxon>
        <taxon>Streptophyta</taxon>
        <taxon>Embryophyta</taxon>
        <taxon>Tracheophyta</taxon>
        <taxon>Spermatophyta</taxon>
        <taxon>Magnoliopsida</taxon>
        <taxon>Liliopsida</taxon>
        <taxon>Poales</taxon>
        <taxon>Poaceae</taxon>
        <taxon>BOP clade</taxon>
        <taxon>Pooideae</taxon>
        <taxon>Triticodae</taxon>
        <taxon>Triticeae</taxon>
        <taxon>Triticinae</taxon>
        <taxon>Triticum</taxon>
    </lineage>
</organism>
<feature type="region of interest" description="Disordered" evidence="1">
    <location>
        <begin position="37"/>
        <end position="72"/>
    </location>
</feature>
<evidence type="ECO:0000313" key="3">
    <source>
        <dbReference type="Proteomes" id="UP000324705"/>
    </source>
</evidence>
<feature type="compositionally biased region" description="Basic and acidic residues" evidence="1">
    <location>
        <begin position="59"/>
        <end position="69"/>
    </location>
</feature>
<keyword evidence="3" id="KW-1185">Reference proteome</keyword>
<evidence type="ECO:0000313" key="2">
    <source>
        <dbReference type="EMBL" id="VAI43074.1"/>
    </source>
</evidence>
<protein>
    <submittedName>
        <fullName evidence="2">Uncharacterized protein</fullName>
    </submittedName>
</protein>
<dbReference type="Gramene" id="TRITD6Av1G025270.1">
    <property type="protein sequence ID" value="TRITD6Av1G025270.1"/>
    <property type="gene ID" value="TRITD6Av1G025270"/>
</dbReference>
<sequence>MAQVGGAMGRLVRWALASKACIAGPRWKRQDAVNAVGTSGHPLLDRKQSRCGAGNSEGGRSDGNGRRSLDMAQGCPNLAGDEADRVVAQQTWPAVGSCPWGKRERPRISTCKTYIKCSQILKDLIR</sequence>
<proteinExistence type="predicted"/>
<dbReference type="Proteomes" id="UP000324705">
    <property type="component" value="Chromosome 6A"/>
</dbReference>
<name>A0A9R1AWS1_TRITD</name>
<reference evidence="2 3" key="1">
    <citation type="submission" date="2017-09" db="EMBL/GenBank/DDBJ databases">
        <authorList>
            <consortium name="International Durum Wheat Genome Sequencing Consortium (IDWGSC)"/>
            <person name="Milanesi L."/>
        </authorList>
    </citation>
    <scope>NUCLEOTIDE SEQUENCE [LARGE SCALE GENOMIC DNA]</scope>
    <source>
        <strain evidence="3">cv. Svevo</strain>
    </source>
</reference>
<dbReference type="AlphaFoldDB" id="A0A9R1AWS1"/>
<dbReference type="OMA" id="MAQGCPN"/>
<gene>
    <name evidence="2" type="ORF">TRITD_6Av1G025270</name>
</gene>
<evidence type="ECO:0000256" key="1">
    <source>
        <dbReference type="SAM" id="MobiDB-lite"/>
    </source>
</evidence>
<dbReference type="EMBL" id="LT934121">
    <property type="protein sequence ID" value="VAI43074.1"/>
    <property type="molecule type" value="Genomic_DNA"/>
</dbReference>
<accession>A0A9R1AWS1</accession>